<gene>
    <name evidence="5" type="ORF">DFJ64_2178</name>
</gene>
<dbReference type="InterPro" id="IPR003593">
    <property type="entry name" value="AAA+_ATPase"/>
</dbReference>
<dbReference type="SUPFAM" id="SSF52540">
    <property type="entry name" value="P-loop containing nucleoside triphosphate hydrolases"/>
    <property type="match status" value="1"/>
</dbReference>
<dbReference type="RefSeq" id="WP_115850333.1">
    <property type="nucleotide sequence ID" value="NZ_QTUC01000001.1"/>
</dbReference>
<keyword evidence="6" id="KW-1185">Reference proteome</keyword>
<accession>A0A3D9V5L1</accession>
<keyword evidence="3 5" id="KW-0067">ATP-binding</keyword>
<dbReference type="SMART" id="SM00382">
    <property type="entry name" value="AAA"/>
    <property type="match status" value="1"/>
</dbReference>
<evidence type="ECO:0000313" key="5">
    <source>
        <dbReference type="EMBL" id="REF36749.1"/>
    </source>
</evidence>
<evidence type="ECO:0000256" key="1">
    <source>
        <dbReference type="ARBA" id="ARBA00022448"/>
    </source>
</evidence>
<dbReference type="PROSITE" id="PS00211">
    <property type="entry name" value="ABC_TRANSPORTER_1"/>
    <property type="match status" value="1"/>
</dbReference>
<sequence length="261" mass="28816">MAGFTIQGVSKVFPGPPPTQALQGINLTIGEGEFVTFLGPSGCGKSTLLEIMAGLQQPTEGVVRLGGEEVREPSEKVGVVFQDPSLFPWRTVIRNVELGLELRGVPKEERRAVAREYLAMVGLAGVETKYPHQLSGGMRQRVGIARALATSPEVLLMDEPFGAVDHLTRLQLQHDLLDIWMRHRRTIVFVTHDVSEAVYLADRVVLFSPSPGRVRRVWNVDVPRPRARDDLALVNLQNEIYAEITSLTAERDARLVEGAHA</sequence>
<protein>
    <submittedName>
        <fullName evidence="5">NitT/TauT family transport system ATP-binding protein</fullName>
    </submittedName>
</protein>
<dbReference type="PANTHER" id="PTHR42788">
    <property type="entry name" value="TAURINE IMPORT ATP-BINDING PROTEIN-RELATED"/>
    <property type="match status" value="1"/>
</dbReference>
<evidence type="ECO:0000256" key="2">
    <source>
        <dbReference type="ARBA" id="ARBA00022741"/>
    </source>
</evidence>
<dbReference type="Proteomes" id="UP000256485">
    <property type="component" value="Unassembled WGS sequence"/>
</dbReference>
<dbReference type="InterPro" id="IPR050166">
    <property type="entry name" value="ABC_transporter_ATP-bind"/>
</dbReference>
<dbReference type="InterPro" id="IPR017871">
    <property type="entry name" value="ABC_transporter-like_CS"/>
</dbReference>
<dbReference type="Pfam" id="PF00005">
    <property type="entry name" value="ABC_tran"/>
    <property type="match status" value="1"/>
</dbReference>
<name>A0A3D9V5L1_THECX</name>
<keyword evidence="1" id="KW-0813">Transport</keyword>
<dbReference type="GO" id="GO:0016887">
    <property type="term" value="F:ATP hydrolysis activity"/>
    <property type="evidence" value="ECO:0007669"/>
    <property type="project" value="InterPro"/>
</dbReference>
<dbReference type="Gene3D" id="3.40.50.300">
    <property type="entry name" value="P-loop containing nucleotide triphosphate hydrolases"/>
    <property type="match status" value="1"/>
</dbReference>
<organism evidence="5 6">
    <name type="scientific">Thermasporomyces composti</name>
    <dbReference type="NCBI Taxonomy" id="696763"/>
    <lineage>
        <taxon>Bacteria</taxon>
        <taxon>Bacillati</taxon>
        <taxon>Actinomycetota</taxon>
        <taxon>Actinomycetes</taxon>
        <taxon>Propionibacteriales</taxon>
        <taxon>Nocardioidaceae</taxon>
        <taxon>Thermasporomyces</taxon>
    </lineage>
</organism>
<dbReference type="EMBL" id="QTUC01000001">
    <property type="protein sequence ID" value="REF36749.1"/>
    <property type="molecule type" value="Genomic_DNA"/>
</dbReference>
<dbReference type="PROSITE" id="PS50893">
    <property type="entry name" value="ABC_TRANSPORTER_2"/>
    <property type="match status" value="1"/>
</dbReference>
<feature type="domain" description="ABC transporter" evidence="4">
    <location>
        <begin position="4"/>
        <end position="234"/>
    </location>
</feature>
<keyword evidence="2" id="KW-0547">Nucleotide-binding</keyword>
<dbReference type="AlphaFoldDB" id="A0A3D9V5L1"/>
<evidence type="ECO:0000259" key="4">
    <source>
        <dbReference type="PROSITE" id="PS50893"/>
    </source>
</evidence>
<dbReference type="PANTHER" id="PTHR42788:SF13">
    <property type="entry name" value="ALIPHATIC SULFONATES IMPORT ATP-BINDING PROTEIN SSUB"/>
    <property type="match status" value="1"/>
</dbReference>
<dbReference type="InterPro" id="IPR027417">
    <property type="entry name" value="P-loop_NTPase"/>
</dbReference>
<proteinExistence type="predicted"/>
<evidence type="ECO:0000256" key="3">
    <source>
        <dbReference type="ARBA" id="ARBA00022840"/>
    </source>
</evidence>
<dbReference type="GO" id="GO:0005524">
    <property type="term" value="F:ATP binding"/>
    <property type="evidence" value="ECO:0007669"/>
    <property type="project" value="UniProtKB-KW"/>
</dbReference>
<dbReference type="CDD" id="cd03293">
    <property type="entry name" value="ABC_NrtD_SsuB_transporters"/>
    <property type="match status" value="1"/>
</dbReference>
<dbReference type="OrthoDB" id="8773773at2"/>
<comment type="caution">
    <text evidence="5">The sequence shown here is derived from an EMBL/GenBank/DDBJ whole genome shotgun (WGS) entry which is preliminary data.</text>
</comment>
<dbReference type="InterPro" id="IPR003439">
    <property type="entry name" value="ABC_transporter-like_ATP-bd"/>
</dbReference>
<evidence type="ECO:0000313" key="6">
    <source>
        <dbReference type="Proteomes" id="UP000256485"/>
    </source>
</evidence>
<reference evidence="5 6" key="1">
    <citation type="submission" date="2018-08" db="EMBL/GenBank/DDBJ databases">
        <title>Sequencing the genomes of 1000 actinobacteria strains.</title>
        <authorList>
            <person name="Klenk H.-P."/>
        </authorList>
    </citation>
    <scope>NUCLEOTIDE SEQUENCE [LARGE SCALE GENOMIC DNA]</scope>
    <source>
        <strain evidence="5 6">DSM 22891</strain>
    </source>
</reference>